<dbReference type="RefSeq" id="WP_089820741.1">
    <property type="nucleotide sequence ID" value="NZ_FODV01000001.1"/>
</dbReference>
<gene>
    <name evidence="1" type="ORF">SAMN04487948_101367</name>
</gene>
<proteinExistence type="predicted"/>
<name>A0A1H8N7D7_9EURY</name>
<dbReference type="Pfam" id="PF19118">
    <property type="entry name" value="DUF5802"/>
    <property type="match status" value="1"/>
</dbReference>
<keyword evidence="2" id="KW-1185">Reference proteome</keyword>
<dbReference type="OrthoDB" id="179978at2157"/>
<dbReference type="EMBL" id="FODV01000001">
    <property type="protein sequence ID" value="SEO25601.1"/>
    <property type="molecule type" value="Genomic_DNA"/>
</dbReference>
<dbReference type="Proteomes" id="UP000199126">
    <property type="component" value="Unassembled WGS sequence"/>
</dbReference>
<evidence type="ECO:0000313" key="2">
    <source>
        <dbReference type="Proteomes" id="UP000199126"/>
    </source>
</evidence>
<dbReference type="InterPro" id="IPR043825">
    <property type="entry name" value="DUF5802"/>
</dbReference>
<evidence type="ECO:0000313" key="1">
    <source>
        <dbReference type="EMBL" id="SEO25601.1"/>
    </source>
</evidence>
<dbReference type="AlphaFoldDB" id="A0A1H8N7D7"/>
<accession>A0A1H8N7D7</accession>
<protein>
    <submittedName>
        <fullName evidence="1">Uncharacterized protein</fullName>
    </submittedName>
</protein>
<sequence length="115" mass="12714">MFEQFSSGYYLGEMFVEPHDGERAVMHRADHEQVNKQLYATGDGLERLDTPLVMKLGGTHFPVLGDEGVPAGTLVVPRAVAPDDSLPTRREVFLAKAERASELLRYAGYAFDDAT</sequence>
<reference evidence="2" key="1">
    <citation type="submission" date="2016-10" db="EMBL/GenBank/DDBJ databases">
        <authorList>
            <person name="Varghese N."/>
            <person name="Submissions S."/>
        </authorList>
    </citation>
    <scope>NUCLEOTIDE SEQUENCE [LARGE SCALE GENOMIC DNA]</scope>
    <source>
        <strain evidence="2">CGMCC 1.10121</strain>
    </source>
</reference>
<organism evidence="1 2">
    <name type="scientific">Halogranum amylolyticum</name>
    <dbReference type="NCBI Taxonomy" id="660520"/>
    <lineage>
        <taxon>Archaea</taxon>
        <taxon>Methanobacteriati</taxon>
        <taxon>Methanobacteriota</taxon>
        <taxon>Stenosarchaea group</taxon>
        <taxon>Halobacteria</taxon>
        <taxon>Halobacteriales</taxon>
        <taxon>Haloferacaceae</taxon>
    </lineage>
</organism>